<protein>
    <submittedName>
        <fullName evidence="2">Uncharacterized protein</fullName>
    </submittedName>
</protein>
<dbReference type="Proteomes" id="UP000593892">
    <property type="component" value="Chromosome"/>
</dbReference>
<dbReference type="KEGG" id="pfer:IRI77_15035"/>
<keyword evidence="3" id="KW-1185">Reference proteome</keyword>
<proteinExistence type="predicted"/>
<feature type="chain" id="PRO_5032969174" evidence="1">
    <location>
        <begin position="27"/>
        <end position="174"/>
    </location>
</feature>
<feature type="signal peptide" evidence="1">
    <location>
        <begin position="1"/>
        <end position="26"/>
    </location>
</feature>
<sequence length="174" mass="18401">MQNTTQRLKFGLGLALALGLAGTAHAQYSSPVREVTNPVNTLVAARCSLNWTSGQTGNRSCGQQIGEIDKRVILNTVTVQCEGASGAKFVKARLDFSIPPEGSDQTGLYFPLTKSDEAPSDDLPAAASTVVTGLMLDLKPPFSATKPYLTFVAYKEGSGAGRCNAIFYGNVQPK</sequence>
<name>A0A7S7SP53_PALFE</name>
<dbReference type="RefSeq" id="WP_194452860.1">
    <property type="nucleotide sequence ID" value="NZ_CP063849.1"/>
</dbReference>
<evidence type="ECO:0000313" key="2">
    <source>
        <dbReference type="EMBL" id="QOY91206.1"/>
    </source>
</evidence>
<organism evidence="2 3">
    <name type="scientific">Paludibaculum fermentans</name>
    <dbReference type="NCBI Taxonomy" id="1473598"/>
    <lineage>
        <taxon>Bacteria</taxon>
        <taxon>Pseudomonadati</taxon>
        <taxon>Acidobacteriota</taxon>
        <taxon>Terriglobia</taxon>
        <taxon>Bryobacterales</taxon>
        <taxon>Bryobacteraceae</taxon>
        <taxon>Paludibaculum</taxon>
    </lineage>
</organism>
<evidence type="ECO:0000256" key="1">
    <source>
        <dbReference type="SAM" id="SignalP"/>
    </source>
</evidence>
<evidence type="ECO:0000313" key="3">
    <source>
        <dbReference type="Proteomes" id="UP000593892"/>
    </source>
</evidence>
<accession>A0A7S7SP53</accession>
<reference evidence="2 3" key="1">
    <citation type="submission" date="2020-10" db="EMBL/GenBank/DDBJ databases">
        <title>Complete genome sequence of Paludibaculum fermentans P105T, a facultatively anaerobic acidobacterium capable of dissimilatory Fe(III) reduction.</title>
        <authorList>
            <person name="Dedysh S.N."/>
            <person name="Beletsky A.V."/>
            <person name="Kulichevskaya I.S."/>
            <person name="Mardanov A.V."/>
            <person name="Ravin N.V."/>
        </authorList>
    </citation>
    <scope>NUCLEOTIDE SEQUENCE [LARGE SCALE GENOMIC DNA]</scope>
    <source>
        <strain evidence="2 3">P105</strain>
    </source>
</reference>
<dbReference type="EMBL" id="CP063849">
    <property type="protein sequence ID" value="QOY91206.1"/>
    <property type="molecule type" value="Genomic_DNA"/>
</dbReference>
<dbReference type="AlphaFoldDB" id="A0A7S7SP53"/>
<gene>
    <name evidence="2" type="ORF">IRI77_15035</name>
</gene>
<keyword evidence="1" id="KW-0732">Signal</keyword>